<sequence length="216" mass="24513">MSYLRNKGKIILLGILLIISLGASASGRTANYELRVFGMNIGTFKVKQQTVGNEIRTEGITEVKVKLIFTYHIKYVQNSLYRDGILQHSHVETIKNDELNSDTWLKKQNDNYLLVNEQDSTTITDEINYSGSLLYFFEPENVHSMYKERTGEHNSLEKTGDHSYISTDENGKTANEYEYKNGILTHAKLKHPLATIQMILIDQTGESKTGTANTID</sequence>
<dbReference type="Proteomes" id="UP000243525">
    <property type="component" value="Unassembled WGS sequence"/>
</dbReference>
<dbReference type="InterPro" id="IPR045767">
    <property type="entry name" value="DUF6134"/>
</dbReference>
<reference evidence="1 2" key="1">
    <citation type="submission" date="2018-04" db="EMBL/GenBank/DDBJ databases">
        <title>Genomic Encyclopedia of Archaeal and Bacterial Type Strains, Phase II (KMG-II): from individual species to whole genera.</title>
        <authorList>
            <person name="Goeker M."/>
        </authorList>
    </citation>
    <scope>NUCLEOTIDE SEQUENCE [LARGE SCALE GENOMIC DNA]</scope>
    <source>
        <strain evidence="1 2">DSM 28823</strain>
    </source>
</reference>
<dbReference type="RefSeq" id="WP_107822859.1">
    <property type="nucleotide sequence ID" value="NZ_OY782574.1"/>
</dbReference>
<accession>A0A2T5BZY4</accession>
<dbReference type="EMBL" id="QAAD01000012">
    <property type="protein sequence ID" value="PTN07875.1"/>
    <property type="molecule type" value="Genomic_DNA"/>
</dbReference>
<comment type="caution">
    <text evidence="1">The sequence shown here is derived from an EMBL/GenBank/DDBJ whole genome shotgun (WGS) entry which is preliminary data.</text>
</comment>
<evidence type="ECO:0000313" key="2">
    <source>
        <dbReference type="Proteomes" id="UP000243525"/>
    </source>
</evidence>
<organism evidence="1 2">
    <name type="scientific">Mangrovibacterium marinum</name>
    <dbReference type="NCBI Taxonomy" id="1639118"/>
    <lineage>
        <taxon>Bacteria</taxon>
        <taxon>Pseudomonadati</taxon>
        <taxon>Bacteroidota</taxon>
        <taxon>Bacteroidia</taxon>
        <taxon>Marinilabiliales</taxon>
        <taxon>Prolixibacteraceae</taxon>
        <taxon>Mangrovibacterium</taxon>
    </lineage>
</organism>
<name>A0A2T5BZY4_9BACT</name>
<dbReference type="AlphaFoldDB" id="A0A2T5BZY4"/>
<dbReference type="Pfam" id="PF19630">
    <property type="entry name" value="DUF6134"/>
    <property type="match status" value="1"/>
</dbReference>
<keyword evidence="2" id="KW-1185">Reference proteome</keyword>
<proteinExistence type="predicted"/>
<gene>
    <name evidence="1" type="ORF">C8N47_11237</name>
</gene>
<evidence type="ECO:0000313" key="1">
    <source>
        <dbReference type="EMBL" id="PTN07875.1"/>
    </source>
</evidence>
<dbReference type="OrthoDB" id="1121030at2"/>
<protein>
    <submittedName>
        <fullName evidence="1">Uncharacterized protein</fullName>
    </submittedName>
</protein>